<evidence type="ECO:0000313" key="1">
    <source>
        <dbReference type="EMBL" id="KAI3737476.1"/>
    </source>
</evidence>
<gene>
    <name evidence="1" type="ORF">L2E82_27480</name>
</gene>
<sequence length="97" mass="10846">MMAMESAELIRKHGLMEFVSGKVINKKKLVRNRGLTGKTKMMAMESAELIRKHGLMEFYSGKMELGILSPWIGMNSKAKIYGRIQQGAGMIAIKINS</sequence>
<name>A0ACB9CT79_CICIN</name>
<accession>A0ACB9CT79</accession>
<comment type="caution">
    <text evidence="1">The sequence shown here is derived from an EMBL/GenBank/DDBJ whole genome shotgun (WGS) entry which is preliminary data.</text>
</comment>
<evidence type="ECO:0000313" key="2">
    <source>
        <dbReference type="Proteomes" id="UP001055811"/>
    </source>
</evidence>
<dbReference type="EMBL" id="CM042013">
    <property type="protein sequence ID" value="KAI3737476.1"/>
    <property type="molecule type" value="Genomic_DNA"/>
</dbReference>
<reference evidence="2" key="1">
    <citation type="journal article" date="2022" name="Mol. Ecol. Resour.">
        <title>The genomes of chicory, endive, great burdock and yacon provide insights into Asteraceae palaeo-polyploidization history and plant inulin production.</title>
        <authorList>
            <person name="Fan W."/>
            <person name="Wang S."/>
            <person name="Wang H."/>
            <person name="Wang A."/>
            <person name="Jiang F."/>
            <person name="Liu H."/>
            <person name="Zhao H."/>
            <person name="Xu D."/>
            <person name="Zhang Y."/>
        </authorList>
    </citation>
    <scope>NUCLEOTIDE SEQUENCE [LARGE SCALE GENOMIC DNA]</scope>
    <source>
        <strain evidence="2">cv. Punajuju</strain>
    </source>
</reference>
<keyword evidence="2" id="KW-1185">Reference proteome</keyword>
<proteinExistence type="predicted"/>
<protein>
    <submittedName>
        <fullName evidence="1">Uncharacterized protein</fullName>
    </submittedName>
</protein>
<organism evidence="1 2">
    <name type="scientific">Cichorium intybus</name>
    <name type="common">Chicory</name>
    <dbReference type="NCBI Taxonomy" id="13427"/>
    <lineage>
        <taxon>Eukaryota</taxon>
        <taxon>Viridiplantae</taxon>
        <taxon>Streptophyta</taxon>
        <taxon>Embryophyta</taxon>
        <taxon>Tracheophyta</taxon>
        <taxon>Spermatophyta</taxon>
        <taxon>Magnoliopsida</taxon>
        <taxon>eudicotyledons</taxon>
        <taxon>Gunneridae</taxon>
        <taxon>Pentapetalae</taxon>
        <taxon>asterids</taxon>
        <taxon>campanulids</taxon>
        <taxon>Asterales</taxon>
        <taxon>Asteraceae</taxon>
        <taxon>Cichorioideae</taxon>
        <taxon>Cichorieae</taxon>
        <taxon>Cichoriinae</taxon>
        <taxon>Cichorium</taxon>
    </lineage>
</organism>
<reference evidence="1 2" key="2">
    <citation type="journal article" date="2022" name="Mol. Ecol. Resour.">
        <title>The genomes of chicory, endive, great burdock and yacon provide insights into Asteraceae paleo-polyploidization history and plant inulin production.</title>
        <authorList>
            <person name="Fan W."/>
            <person name="Wang S."/>
            <person name="Wang H."/>
            <person name="Wang A."/>
            <person name="Jiang F."/>
            <person name="Liu H."/>
            <person name="Zhao H."/>
            <person name="Xu D."/>
            <person name="Zhang Y."/>
        </authorList>
    </citation>
    <scope>NUCLEOTIDE SEQUENCE [LARGE SCALE GENOMIC DNA]</scope>
    <source>
        <strain evidence="2">cv. Punajuju</strain>
        <tissue evidence="1">Leaves</tissue>
    </source>
</reference>
<dbReference type="Proteomes" id="UP001055811">
    <property type="component" value="Linkage Group LG05"/>
</dbReference>